<proteinExistence type="inferred from homology"/>
<keyword evidence="2" id="KW-0547">Nucleotide-binding</keyword>
<gene>
    <name evidence="5" type="ORF">CWE07_02705</name>
</gene>
<dbReference type="PANTHER" id="PTHR30258">
    <property type="entry name" value="TYPE II SECRETION SYSTEM PROTEIN GSPE-RELATED"/>
    <property type="match status" value="1"/>
</dbReference>
<accession>A0ABY0BUY5</accession>
<dbReference type="PROSITE" id="PS00662">
    <property type="entry name" value="T2SP_E"/>
    <property type="match status" value="1"/>
</dbReference>
<dbReference type="CDD" id="cd01129">
    <property type="entry name" value="PulE-GspE-like"/>
    <property type="match status" value="1"/>
</dbReference>
<sequence length="409" mass="44341">MAVLNGHLVVPMPSKLRRLMSANANRRANMVSGIASSTMSSQLTADSAVERLVQQLLEQCAVQQASDLHIEPAQHGYRVRLRLLGSLQPIAHISAQLAPRVLAHIKVLAQLDITERRLPQDGRCRFSVAGRTLDCRVNTTPTLNGEKLVMRMLGAGHTVNEPSEPYTEHSAGIELTAQQRMQQAGLLSEQQQLLTTALAQREGLILTTGPTGSGKTQTLYTLLHALHDDSRNISTVEDPVEVDLAGVNQINVNPAVGFSFAQALRALMRQDPDVIMVGEIRDAETAMMACQAAQTGHLVLATLHASSPLSALIRLQQLGVDGYQLAASLLVLLNQRLVKVTHHGHTQRIGVYEAVAMHPPLRAALLANQHCATYWQDIDAACCGQTTLAEAEAWHRRALESCEVPADAS</sequence>
<dbReference type="EMBL" id="PIPK01000002">
    <property type="protein sequence ID" value="RUO27825.1"/>
    <property type="molecule type" value="Genomic_DNA"/>
</dbReference>
<evidence type="ECO:0000313" key="5">
    <source>
        <dbReference type="EMBL" id="RUO27825.1"/>
    </source>
</evidence>
<dbReference type="Gene3D" id="3.30.450.90">
    <property type="match status" value="1"/>
</dbReference>
<protein>
    <submittedName>
        <fullName evidence="5">Type 4 pili biogenesis protein pilB (Nuleotide-binding protein)</fullName>
    </submittedName>
</protein>
<name>A0ABY0BUY5_9GAMM</name>
<comment type="caution">
    <text evidence="5">The sequence shown here is derived from an EMBL/GenBank/DDBJ whole genome shotgun (WGS) entry which is preliminary data.</text>
</comment>
<keyword evidence="3" id="KW-0067">ATP-binding</keyword>
<dbReference type="Gene3D" id="3.40.50.300">
    <property type="entry name" value="P-loop containing nucleotide triphosphate hydrolases"/>
    <property type="match status" value="1"/>
</dbReference>
<dbReference type="Pfam" id="PF00437">
    <property type="entry name" value="T2SSE"/>
    <property type="match status" value="2"/>
</dbReference>
<evidence type="ECO:0000256" key="2">
    <source>
        <dbReference type="ARBA" id="ARBA00022741"/>
    </source>
</evidence>
<evidence type="ECO:0000313" key="6">
    <source>
        <dbReference type="Proteomes" id="UP000287865"/>
    </source>
</evidence>
<evidence type="ECO:0000256" key="1">
    <source>
        <dbReference type="ARBA" id="ARBA00006611"/>
    </source>
</evidence>
<organism evidence="5 6">
    <name type="scientific">Aliidiomarina maris</name>
    <dbReference type="NCBI Taxonomy" id="531312"/>
    <lineage>
        <taxon>Bacteria</taxon>
        <taxon>Pseudomonadati</taxon>
        <taxon>Pseudomonadota</taxon>
        <taxon>Gammaproteobacteria</taxon>
        <taxon>Alteromonadales</taxon>
        <taxon>Idiomarinaceae</taxon>
        <taxon>Aliidiomarina</taxon>
    </lineage>
</organism>
<feature type="domain" description="Bacterial type II secretion system protein E" evidence="4">
    <location>
        <begin position="268"/>
        <end position="282"/>
    </location>
</feature>
<dbReference type="Proteomes" id="UP000287865">
    <property type="component" value="Unassembled WGS sequence"/>
</dbReference>
<evidence type="ECO:0000259" key="4">
    <source>
        <dbReference type="PROSITE" id="PS00662"/>
    </source>
</evidence>
<dbReference type="SUPFAM" id="SSF52540">
    <property type="entry name" value="P-loop containing nucleoside triphosphate hydrolases"/>
    <property type="match status" value="1"/>
</dbReference>
<reference evidence="5 6" key="1">
    <citation type="journal article" date="2018" name="Front. Microbiol.">
        <title>Genome-Based Analysis Reveals the Taxonomy and Diversity of the Family Idiomarinaceae.</title>
        <authorList>
            <person name="Liu Y."/>
            <person name="Lai Q."/>
            <person name="Shao Z."/>
        </authorList>
    </citation>
    <scope>NUCLEOTIDE SEQUENCE [LARGE SCALE GENOMIC DNA]</scope>
    <source>
        <strain evidence="5 6">CF12-14</strain>
    </source>
</reference>
<dbReference type="InterPro" id="IPR027417">
    <property type="entry name" value="P-loop_NTPase"/>
</dbReference>
<dbReference type="InterPro" id="IPR001482">
    <property type="entry name" value="T2SS/T4SS_dom"/>
</dbReference>
<keyword evidence="6" id="KW-1185">Reference proteome</keyword>
<comment type="similarity">
    <text evidence="1">Belongs to the GSP E family.</text>
</comment>
<evidence type="ECO:0000256" key="3">
    <source>
        <dbReference type="ARBA" id="ARBA00022840"/>
    </source>
</evidence>
<dbReference type="PANTHER" id="PTHR30258:SF1">
    <property type="entry name" value="PROTEIN TRANSPORT PROTEIN HOFB HOMOLOG"/>
    <property type="match status" value="1"/>
</dbReference>